<name>A0AAW2ZQE7_9EUKA</name>
<dbReference type="Gene3D" id="3.40.50.10190">
    <property type="entry name" value="BRCT domain"/>
    <property type="match status" value="1"/>
</dbReference>
<organism evidence="3 4">
    <name type="scientific">Acrasis kona</name>
    <dbReference type="NCBI Taxonomy" id="1008807"/>
    <lineage>
        <taxon>Eukaryota</taxon>
        <taxon>Discoba</taxon>
        <taxon>Heterolobosea</taxon>
        <taxon>Tetramitia</taxon>
        <taxon>Eutetramitia</taxon>
        <taxon>Acrasidae</taxon>
        <taxon>Acrasis</taxon>
    </lineage>
</organism>
<dbReference type="SUPFAM" id="SSF52113">
    <property type="entry name" value="BRCT domain"/>
    <property type="match status" value="1"/>
</dbReference>
<accession>A0AAW2ZQE7</accession>
<feature type="compositionally biased region" description="Polar residues" evidence="1">
    <location>
        <begin position="98"/>
        <end position="134"/>
    </location>
</feature>
<dbReference type="AlphaFoldDB" id="A0AAW2ZQE7"/>
<feature type="domain" description="BRCT" evidence="2">
    <location>
        <begin position="6"/>
        <end position="92"/>
    </location>
</feature>
<feature type="non-terminal residue" evidence="3">
    <location>
        <position position="410"/>
    </location>
</feature>
<dbReference type="InterPro" id="IPR001357">
    <property type="entry name" value="BRCT_dom"/>
</dbReference>
<evidence type="ECO:0000259" key="2">
    <source>
        <dbReference type="PROSITE" id="PS50172"/>
    </source>
</evidence>
<evidence type="ECO:0000313" key="3">
    <source>
        <dbReference type="EMBL" id="KAL0492086.1"/>
    </source>
</evidence>
<feature type="compositionally biased region" description="Basic and acidic residues" evidence="1">
    <location>
        <begin position="81"/>
        <end position="91"/>
    </location>
</feature>
<sequence>MDGEKTNELPLKGFKFLLTNVNKTDDFKEEISSNGGDVCGEAENANYVVVGKRKQTKATEDAKKHQVDLVTVQFVRSWIESGEKPNPKDYTPDIPILEQTNPKKTTQTVDDSSLEPTTPKKTTQSIPIQQTPGSGSFLPPMDPKNFNLKFVNRETVAGELTAFFLGNKDKNLSEKKYARLAQPFGAGKTEFTARFREVITDEGWRKLEEVYGKDEVASFKKANYLKLDFRQFGAVLESDGSKPSLFVYLRKNLESALKKCGLYTDESDMSHIKTPCIVCMDEVSKIHYPGITSYLNNECASSRNVRNLHLNEFIQHVHRVCGCFVFKITASPVAESVDIIEDDELMKQSNDTEITFFLNPLRGVHVVEILEETKINNISIYQHLTDITVDGDVDDFASLFVVYTAGCPRV</sequence>
<proteinExistence type="predicted"/>
<dbReference type="InterPro" id="IPR036420">
    <property type="entry name" value="BRCT_dom_sf"/>
</dbReference>
<gene>
    <name evidence="3" type="ORF">AKO1_001362</name>
</gene>
<evidence type="ECO:0000256" key="1">
    <source>
        <dbReference type="SAM" id="MobiDB-lite"/>
    </source>
</evidence>
<evidence type="ECO:0000313" key="4">
    <source>
        <dbReference type="Proteomes" id="UP001431209"/>
    </source>
</evidence>
<dbReference type="EMBL" id="JAOPGA020001964">
    <property type="protein sequence ID" value="KAL0492086.1"/>
    <property type="molecule type" value="Genomic_DNA"/>
</dbReference>
<feature type="region of interest" description="Disordered" evidence="1">
    <location>
        <begin position="81"/>
        <end position="139"/>
    </location>
</feature>
<dbReference type="PROSITE" id="PS50172">
    <property type="entry name" value="BRCT"/>
    <property type="match status" value="1"/>
</dbReference>
<dbReference type="SMART" id="SM00292">
    <property type="entry name" value="BRCT"/>
    <property type="match status" value="1"/>
</dbReference>
<dbReference type="Proteomes" id="UP001431209">
    <property type="component" value="Unassembled WGS sequence"/>
</dbReference>
<reference evidence="3 4" key="1">
    <citation type="submission" date="2024-03" db="EMBL/GenBank/DDBJ databases">
        <title>The Acrasis kona genome and developmental transcriptomes reveal deep origins of eukaryotic multicellular pathways.</title>
        <authorList>
            <person name="Sheikh S."/>
            <person name="Fu C.-J."/>
            <person name="Brown M.W."/>
            <person name="Baldauf S.L."/>
        </authorList>
    </citation>
    <scope>NUCLEOTIDE SEQUENCE [LARGE SCALE GENOMIC DNA]</scope>
    <source>
        <strain evidence="3 4">ATCC MYA-3509</strain>
    </source>
</reference>
<protein>
    <recommendedName>
        <fullName evidence="2">BRCT domain-containing protein</fullName>
    </recommendedName>
</protein>
<keyword evidence="4" id="KW-1185">Reference proteome</keyword>
<comment type="caution">
    <text evidence="3">The sequence shown here is derived from an EMBL/GenBank/DDBJ whole genome shotgun (WGS) entry which is preliminary data.</text>
</comment>